<comment type="caution">
    <text evidence="2">The sequence shown here is derived from an EMBL/GenBank/DDBJ whole genome shotgun (WGS) entry which is preliminary data.</text>
</comment>
<dbReference type="InterPro" id="IPR056782">
    <property type="entry name" value="HAD_PNKP"/>
</dbReference>
<dbReference type="EMBL" id="BAAAME010000002">
    <property type="protein sequence ID" value="GAA1735315.1"/>
    <property type="molecule type" value="Genomic_DNA"/>
</dbReference>
<accession>A0ABN2JQA3</accession>
<protein>
    <recommendedName>
        <fullName evidence="1">Polynucleotide kinase PNKP phosphatase domain-containing protein</fullName>
    </recommendedName>
</protein>
<sequence length="139" mass="15599">MILDLDGTLVDTSGVEHLIRGEDKDFKAFQEAAVGCPPNPAMVEVAREQAAAGRAVLVVSSREFIWLDHTLDWLVQHEVPHDAVYLRIVGDYRPDVEVKREILTAIGDDGYRVLEAWDDKERVSAMWREEGITAHDIGC</sequence>
<dbReference type="Pfam" id="PF25109">
    <property type="entry name" value="HAD_PNKP"/>
    <property type="match status" value="1"/>
</dbReference>
<dbReference type="Proteomes" id="UP001501057">
    <property type="component" value="Unassembled WGS sequence"/>
</dbReference>
<keyword evidence="3" id="KW-1185">Reference proteome</keyword>
<reference evidence="2 3" key="1">
    <citation type="journal article" date="2019" name="Int. J. Syst. Evol. Microbiol.">
        <title>The Global Catalogue of Microorganisms (GCM) 10K type strain sequencing project: providing services to taxonomists for standard genome sequencing and annotation.</title>
        <authorList>
            <consortium name="The Broad Institute Genomics Platform"/>
            <consortium name="The Broad Institute Genome Sequencing Center for Infectious Disease"/>
            <person name="Wu L."/>
            <person name="Ma J."/>
        </authorList>
    </citation>
    <scope>NUCLEOTIDE SEQUENCE [LARGE SCALE GENOMIC DNA]</scope>
    <source>
        <strain evidence="2 3">JCM 13518</strain>
    </source>
</reference>
<evidence type="ECO:0000313" key="3">
    <source>
        <dbReference type="Proteomes" id="UP001501057"/>
    </source>
</evidence>
<dbReference type="Gene3D" id="3.40.50.1000">
    <property type="entry name" value="HAD superfamily/HAD-like"/>
    <property type="match status" value="1"/>
</dbReference>
<feature type="domain" description="Polynucleotide kinase PNKP phosphatase" evidence="1">
    <location>
        <begin position="1"/>
        <end position="135"/>
    </location>
</feature>
<name>A0ABN2JQA3_9ACTN</name>
<organism evidence="2 3">
    <name type="scientific">Aeromicrobium alkaliterrae</name>
    <dbReference type="NCBI Taxonomy" id="302168"/>
    <lineage>
        <taxon>Bacteria</taxon>
        <taxon>Bacillati</taxon>
        <taxon>Actinomycetota</taxon>
        <taxon>Actinomycetes</taxon>
        <taxon>Propionibacteriales</taxon>
        <taxon>Nocardioidaceae</taxon>
        <taxon>Aeromicrobium</taxon>
    </lineage>
</organism>
<evidence type="ECO:0000259" key="1">
    <source>
        <dbReference type="Pfam" id="PF25109"/>
    </source>
</evidence>
<dbReference type="InterPro" id="IPR036412">
    <property type="entry name" value="HAD-like_sf"/>
</dbReference>
<proteinExistence type="predicted"/>
<dbReference type="InterPro" id="IPR023214">
    <property type="entry name" value="HAD_sf"/>
</dbReference>
<gene>
    <name evidence="2" type="ORF">GCM10009710_14790</name>
</gene>
<dbReference type="SUPFAM" id="SSF56784">
    <property type="entry name" value="HAD-like"/>
    <property type="match status" value="1"/>
</dbReference>
<evidence type="ECO:0000313" key="2">
    <source>
        <dbReference type="EMBL" id="GAA1735315.1"/>
    </source>
</evidence>